<evidence type="ECO:0000256" key="17">
    <source>
        <dbReference type="ARBA" id="ARBA00051626"/>
    </source>
</evidence>
<dbReference type="GO" id="GO:0046872">
    <property type="term" value="F:metal ion binding"/>
    <property type="evidence" value="ECO:0007669"/>
    <property type="project" value="UniProtKB-KW"/>
</dbReference>
<dbReference type="Pfam" id="PF21772">
    <property type="entry name" value="CATIP_N"/>
    <property type="match status" value="1"/>
</dbReference>
<organism evidence="24 25">
    <name type="scientific">Hemibagrus guttatus</name>
    <dbReference type="NCBI Taxonomy" id="175788"/>
    <lineage>
        <taxon>Eukaryota</taxon>
        <taxon>Metazoa</taxon>
        <taxon>Chordata</taxon>
        <taxon>Craniata</taxon>
        <taxon>Vertebrata</taxon>
        <taxon>Euteleostomi</taxon>
        <taxon>Actinopterygii</taxon>
        <taxon>Neopterygii</taxon>
        <taxon>Teleostei</taxon>
        <taxon>Ostariophysi</taxon>
        <taxon>Siluriformes</taxon>
        <taxon>Bagridae</taxon>
        <taxon>Hemibagrus</taxon>
    </lineage>
</organism>
<dbReference type="NCBIfam" id="TIGR03413">
    <property type="entry name" value="GSH_gloB"/>
    <property type="match status" value="1"/>
</dbReference>
<dbReference type="Pfam" id="PF00753">
    <property type="entry name" value="Lactamase_B"/>
    <property type="match status" value="1"/>
</dbReference>
<evidence type="ECO:0000259" key="22">
    <source>
        <dbReference type="PROSITE" id="PS50207"/>
    </source>
</evidence>
<evidence type="ECO:0000313" key="25">
    <source>
        <dbReference type="Proteomes" id="UP001274896"/>
    </source>
</evidence>
<dbReference type="GO" id="GO:0051604">
    <property type="term" value="P:protein maturation"/>
    <property type="evidence" value="ECO:0007669"/>
    <property type="project" value="UniProtKB-ARBA"/>
</dbReference>
<gene>
    <name evidence="24" type="ORF">QTP70_026131</name>
</gene>
<dbReference type="FunFam" id="1.10.533.10:FF:000016">
    <property type="entry name" value="CASP8 and FADD-like apoptosis regulator"/>
    <property type="match status" value="1"/>
</dbReference>
<dbReference type="GO" id="GO:0005886">
    <property type="term" value="C:plasma membrane"/>
    <property type="evidence" value="ECO:0007669"/>
    <property type="project" value="UniProtKB-ARBA"/>
</dbReference>
<dbReference type="AlphaFoldDB" id="A0AAE0VG73"/>
<keyword evidence="9" id="KW-0053">Apoptosis</keyword>
<dbReference type="PANTHER" id="PTHR48169:SF7">
    <property type="entry name" value="CASPASE 10"/>
    <property type="match status" value="1"/>
</dbReference>
<dbReference type="GO" id="GO:0004197">
    <property type="term" value="F:cysteine-type endopeptidase activity"/>
    <property type="evidence" value="ECO:0007669"/>
    <property type="project" value="InterPro"/>
</dbReference>
<dbReference type="SUPFAM" id="SSF52129">
    <property type="entry name" value="Caspase-like"/>
    <property type="match status" value="1"/>
</dbReference>
<name>A0AAE0VG73_9TELE</name>
<dbReference type="InterPro" id="IPR017782">
    <property type="entry name" value="Hydroxyacylglutathione_Hdrlase"/>
</dbReference>
<dbReference type="GO" id="GO:0006508">
    <property type="term" value="P:proteolysis"/>
    <property type="evidence" value="ECO:0007669"/>
    <property type="project" value="UniProtKB-KW"/>
</dbReference>
<evidence type="ECO:0000256" key="6">
    <source>
        <dbReference type="ARBA" id="ARBA00022490"/>
    </source>
</evidence>
<dbReference type="GO" id="GO:0032991">
    <property type="term" value="C:protein-containing complex"/>
    <property type="evidence" value="ECO:0007669"/>
    <property type="project" value="UniProtKB-ARBA"/>
</dbReference>
<accession>A0AAE0VG73</accession>
<comment type="catalytic activity">
    <reaction evidence="17">
        <text>Strict requirement for Asp at position P1 and has a preferred cleavage sequence of (Leu/Asp/Val)-Glu-Thr-Asp-|-(Gly/Ser/Ala).</text>
        <dbReference type="EC" id="3.4.22.61"/>
    </reaction>
</comment>
<feature type="domain" description="Caspase family p20" evidence="23">
    <location>
        <begin position="878"/>
        <end position="1001"/>
    </location>
</feature>
<dbReference type="PROSITE" id="PS50207">
    <property type="entry name" value="CASPASE_P10"/>
    <property type="match status" value="1"/>
</dbReference>
<feature type="domain" description="DED" evidence="21">
    <location>
        <begin position="756"/>
        <end position="831"/>
    </location>
</feature>
<dbReference type="GO" id="GO:0043065">
    <property type="term" value="P:positive regulation of apoptotic process"/>
    <property type="evidence" value="ECO:0007669"/>
    <property type="project" value="UniProtKB-ARBA"/>
</dbReference>
<dbReference type="GO" id="GO:0005737">
    <property type="term" value="C:cytoplasm"/>
    <property type="evidence" value="ECO:0007669"/>
    <property type="project" value="UniProtKB-SubCell"/>
</dbReference>
<comment type="similarity">
    <text evidence="4">Belongs to the metallo-beta-lactamase superfamily. Glyoxalase II family.</text>
</comment>
<evidence type="ECO:0000259" key="21">
    <source>
        <dbReference type="PROSITE" id="PS50168"/>
    </source>
</evidence>
<protein>
    <recommendedName>
        <fullName evidence="19">Caspase-8</fullName>
        <ecNumber evidence="18">3.4.22.61</ecNumber>
    </recommendedName>
</protein>
<keyword evidence="16" id="KW-0539">Nucleus</keyword>
<dbReference type="InterPro" id="IPR001309">
    <property type="entry name" value="Pept_C14_p20"/>
</dbReference>
<evidence type="ECO:0000256" key="5">
    <source>
        <dbReference type="ARBA" id="ARBA00010134"/>
    </source>
</evidence>
<evidence type="ECO:0000313" key="24">
    <source>
        <dbReference type="EMBL" id="KAK3557210.1"/>
    </source>
</evidence>
<evidence type="ECO:0000256" key="20">
    <source>
        <dbReference type="RuleBase" id="RU003971"/>
    </source>
</evidence>
<dbReference type="InterPro" id="IPR001279">
    <property type="entry name" value="Metallo-B-lactamas"/>
</dbReference>
<evidence type="ECO:0000256" key="1">
    <source>
        <dbReference type="ARBA" id="ARBA00001947"/>
    </source>
</evidence>
<dbReference type="InterPro" id="IPR048777">
    <property type="entry name" value="CATIP_N"/>
</dbReference>
<evidence type="ECO:0000256" key="3">
    <source>
        <dbReference type="ARBA" id="ARBA00004496"/>
    </source>
</evidence>
<keyword evidence="15" id="KW-0865">Zymogen</keyword>
<dbReference type="FunFam" id="3.40.50.1460:FF:000008">
    <property type="entry name" value="caspase-8 isoform X1"/>
    <property type="match status" value="1"/>
</dbReference>
<sequence>MERLNNCILTKEQNLQETCEKLLETCFKTAEFTFIQEYVQATPVVMALPDWTVCLLGVAASICGGFYIYRLLRNPAKTSWKRGVIADLMARTEKPLFWIAYSLYTRTKLGYLFYKRQMRKAREKYPTGHSRTEPTTINGIKIIPLPILSDNYSYVIIDTVSDLAVVVDPADPRSVQSCLEEEGATLEAILCTHKHWDHSGGNRALKRHHSSCRVYGNALDNIPGLTHPVTDKDVIDVGTRLQFRVFYTPGHTVGHMIYLLDGRPFGGPSSLFSGDLLFLSGCGRMFEGTASTMLSSLDTVNSLNDETLLWPGHEYAEDNLLFAAEVEPGNVAREQKLQWVLQQRGQRLCTSVVSCLKAMFKLKDMKETAALREKTDDLKASNEALEFLSSIAPEDVDQCLFVDSMVTVSDTGTELGEFCVSVQKASYNDEPCYLVHANSHGAIDNIPCGTSITAYLSRSLDTLEENHNEYMKLQEHTLDKKLHIVRQGSHLVVNTVITEKDEVKKQAFTFPLHSLRGFVSEASNLLILRILAKRKKVPENLTFLSLDTNTQIGVSTFRELEVRKQVIGKEVVEVFGIERTVSLAEKIPATWHCYFLPDGHLASRVQVGSSVTMSILHLPPIDNEDERGCKSVCEKKPLVWEEDIELYSKFIDRKKDLVQLKMDLEKLHMIDEELTKSEVAALKFLCVDYLGRKRLETVKDAKDLFLRLSEQDLITDELFLRDLLYTIGRYDLLPILGTNKMHVSRQLEKQSSGLSPYRKMLYDLSEDITDENLRNIKFLLNSLPKAKLTSATFLDVLAEMEKMEMLGKDNLDELEKVLSKCSKDLAVRVQRFKENGTRKPVRISRTGEEEENISLPVQPQEALAHMPMDDYYPITRRPVGHCLIINNQNFHKSTKLPERRGTSADKDALTEVFERMHFLVGEKKDLTSSDMLNTVRDFSTKDYSKMDAFVCCVLSHGEKGAVFGTDGKPVLIRDLTKPFAGCQTLTGKPKLFFIQACQGTELQKGVLMQDGTDENEDDELEDDAETAVRPLVPVEADFLIGMATVESYTSFRHTTNGSIFIQELCEQLKLGCCSKEDILSILTKVNRNVSSRDLKNHKQMPEPRYTLTKKLVLPID</sequence>
<evidence type="ECO:0000256" key="13">
    <source>
        <dbReference type="ARBA" id="ARBA00022807"/>
    </source>
</evidence>
<comment type="caution">
    <text evidence="24">The sequence shown here is derived from an EMBL/GenBank/DDBJ whole genome shotgun (WGS) entry which is preliminary data.</text>
</comment>
<dbReference type="InterPro" id="IPR011600">
    <property type="entry name" value="Pept_C14_caspase"/>
</dbReference>
<dbReference type="InterPro" id="IPR035680">
    <property type="entry name" value="Clx_II_MBL"/>
</dbReference>
<comment type="cofactor">
    <cofactor evidence="1">
        <name>Zn(2+)</name>
        <dbReference type="ChEBI" id="CHEBI:29105"/>
    </cofactor>
</comment>
<dbReference type="InterPro" id="IPR015917">
    <property type="entry name" value="Pept_C14A"/>
</dbReference>
<dbReference type="GO" id="GO:0019243">
    <property type="term" value="P:methylglyoxal catabolic process to D-lactate via S-lactoyl-glutathione"/>
    <property type="evidence" value="ECO:0007669"/>
    <property type="project" value="InterPro"/>
</dbReference>
<keyword evidence="13" id="KW-0788">Thiol protease</keyword>
<dbReference type="GO" id="GO:0004416">
    <property type="term" value="F:hydroxyacylglutathione hydrolase activity"/>
    <property type="evidence" value="ECO:0007669"/>
    <property type="project" value="InterPro"/>
</dbReference>
<keyword evidence="10" id="KW-0479">Metal-binding</keyword>
<dbReference type="InterPro" id="IPR011029">
    <property type="entry name" value="DEATH-like_dom_sf"/>
</dbReference>
<dbReference type="PROSITE" id="PS50168">
    <property type="entry name" value="DED"/>
    <property type="match status" value="2"/>
</dbReference>
<keyword evidence="11" id="KW-0677">Repeat</keyword>
<dbReference type="PROSITE" id="PS01122">
    <property type="entry name" value="CASPASE_CYS"/>
    <property type="match status" value="1"/>
</dbReference>
<dbReference type="CDD" id="cd08334">
    <property type="entry name" value="DED_Caspase_8_10_r2"/>
    <property type="match status" value="1"/>
</dbReference>
<dbReference type="InterPro" id="IPR033139">
    <property type="entry name" value="Caspase_cys_AS"/>
</dbReference>
<dbReference type="EC" id="3.4.22.61" evidence="18"/>
<evidence type="ECO:0000256" key="11">
    <source>
        <dbReference type="ARBA" id="ARBA00022737"/>
    </source>
</evidence>
<evidence type="ECO:0000256" key="18">
    <source>
        <dbReference type="ARBA" id="ARBA00066479"/>
    </source>
</evidence>
<evidence type="ECO:0000256" key="16">
    <source>
        <dbReference type="ARBA" id="ARBA00023242"/>
    </source>
</evidence>
<keyword evidence="6" id="KW-0963">Cytoplasm</keyword>
<keyword evidence="25" id="KW-1185">Reference proteome</keyword>
<dbReference type="CDD" id="cd07723">
    <property type="entry name" value="hydroxyacylglutathione_hydrolase_MBL-fold"/>
    <property type="match status" value="1"/>
</dbReference>
<dbReference type="GO" id="GO:0006915">
    <property type="term" value="P:apoptotic process"/>
    <property type="evidence" value="ECO:0007669"/>
    <property type="project" value="UniProtKB-KW"/>
</dbReference>
<reference evidence="24" key="1">
    <citation type="submission" date="2023-06" db="EMBL/GenBank/DDBJ databases">
        <title>Male Hemibagrus guttatus genome.</title>
        <authorList>
            <person name="Bian C."/>
        </authorList>
    </citation>
    <scope>NUCLEOTIDE SEQUENCE</scope>
    <source>
        <strain evidence="24">Male_cb2023</strain>
        <tissue evidence="24">Muscle</tissue>
    </source>
</reference>
<evidence type="ECO:0000256" key="15">
    <source>
        <dbReference type="ARBA" id="ARBA00023145"/>
    </source>
</evidence>
<comment type="subcellular location">
    <subcellularLocation>
        <location evidence="3">Cytoplasm</location>
    </subcellularLocation>
    <subcellularLocation>
        <location evidence="2">Nucleus</location>
    </subcellularLocation>
</comment>
<evidence type="ECO:0000259" key="23">
    <source>
        <dbReference type="PROSITE" id="PS50208"/>
    </source>
</evidence>
<dbReference type="CDD" id="cd00032">
    <property type="entry name" value="CASc"/>
    <property type="match status" value="1"/>
</dbReference>
<evidence type="ECO:0000256" key="2">
    <source>
        <dbReference type="ARBA" id="ARBA00004123"/>
    </source>
</evidence>
<dbReference type="PROSITE" id="PS50208">
    <property type="entry name" value="CASPASE_P20"/>
    <property type="match status" value="1"/>
</dbReference>
<dbReference type="Pfam" id="PF00656">
    <property type="entry name" value="Peptidase_C14"/>
    <property type="match status" value="1"/>
</dbReference>
<keyword evidence="12" id="KW-0378">Hydrolase</keyword>
<dbReference type="Gene3D" id="3.40.50.1460">
    <property type="match status" value="1"/>
</dbReference>
<feature type="domain" description="DED" evidence="21">
    <location>
        <begin position="667"/>
        <end position="738"/>
    </location>
</feature>
<dbReference type="GO" id="GO:0005634">
    <property type="term" value="C:nucleus"/>
    <property type="evidence" value="ECO:0007669"/>
    <property type="project" value="UniProtKB-SubCell"/>
</dbReference>
<evidence type="ECO:0000256" key="14">
    <source>
        <dbReference type="ARBA" id="ARBA00022833"/>
    </source>
</evidence>
<evidence type="ECO:0000256" key="12">
    <source>
        <dbReference type="ARBA" id="ARBA00022801"/>
    </source>
</evidence>
<dbReference type="CDD" id="cd08792">
    <property type="entry name" value="DED_Caspase_8_10_r1"/>
    <property type="match status" value="1"/>
</dbReference>
<dbReference type="PANTHER" id="PTHR48169">
    <property type="entry name" value="DED DOMAIN-CONTAINING PROTEIN"/>
    <property type="match status" value="1"/>
</dbReference>
<keyword evidence="8" id="KW-0645">Protease</keyword>
<evidence type="ECO:0000256" key="7">
    <source>
        <dbReference type="ARBA" id="ARBA00022553"/>
    </source>
</evidence>
<dbReference type="Proteomes" id="UP001274896">
    <property type="component" value="Unassembled WGS sequence"/>
</dbReference>
<evidence type="ECO:0000256" key="8">
    <source>
        <dbReference type="ARBA" id="ARBA00022670"/>
    </source>
</evidence>
<dbReference type="HAMAP" id="MF_01374">
    <property type="entry name" value="Glyoxalase_2"/>
    <property type="match status" value="1"/>
</dbReference>
<evidence type="ECO:0000256" key="4">
    <source>
        <dbReference type="ARBA" id="ARBA00006759"/>
    </source>
</evidence>
<keyword evidence="14" id="KW-0862">Zinc</keyword>
<dbReference type="SUPFAM" id="SSF56281">
    <property type="entry name" value="Metallo-hydrolase/oxidoreductase"/>
    <property type="match status" value="1"/>
</dbReference>
<dbReference type="SMART" id="SM00031">
    <property type="entry name" value="DED"/>
    <property type="match status" value="2"/>
</dbReference>
<dbReference type="PRINTS" id="PR00376">
    <property type="entry name" value="IL1BCENZYME"/>
</dbReference>
<dbReference type="InterPro" id="IPR029030">
    <property type="entry name" value="Caspase-like_dom_sf"/>
</dbReference>
<keyword evidence="7" id="KW-0597">Phosphoprotein</keyword>
<dbReference type="InterPro" id="IPR002138">
    <property type="entry name" value="Pept_C14_p10"/>
</dbReference>
<dbReference type="Pfam" id="PF01335">
    <property type="entry name" value="DED"/>
    <property type="match status" value="2"/>
</dbReference>
<dbReference type="Gene3D" id="3.60.15.10">
    <property type="entry name" value="Ribonuclease Z/Hydroxyacylglutathione hydrolase-like"/>
    <property type="match status" value="1"/>
</dbReference>
<comment type="similarity">
    <text evidence="5 20">Belongs to the peptidase C14A family.</text>
</comment>
<dbReference type="SMART" id="SM00849">
    <property type="entry name" value="Lactamase_B"/>
    <property type="match status" value="1"/>
</dbReference>
<feature type="domain" description="Caspase family p10" evidence="22">
    <location>
        <begin position="1032"/>
        <end position="1113"/>
    </location>
</feature>
<dbReference type="EMBL" id="JAUCMX010000001">
    <property type="protein sequence ID" value="KAK3557210.1"/>
    <property type="molecule type" value="Genomic_DNA"/>
</dbReference>
<evidence type="ECO:0000256" key="19">
    <source>
        <dbReference type="ARBA" id="ARBA00068172"/>
    </source>
</evidence>
<dbReference type="InterPro" id="IPR036866">
    <property type="entry name" value="RibonucZ/Hydroxyglut_hydro"/>
</dbReference>
<dbReference type="Gene3D" id="1.10.533.10">
    <property type="entry name" value="Death Domain, Fas"/>
    <property type="match status" value="2"/>
</dbReference>
<evidence type="ECO:0000256" key="9">
    <source>
        <dbReference type="ARBA" id="ARBA00022703"/>
    </source>
</evidence>
<dbReference type="SUPFAM" id="SSF47986">
    <property type="entry name" value="DEATH domain"/>
    <property type="match status" value="2"/>
</dbReference>
<dbReference type="SMART" id="SM00115">
    <property type="entry name" value="CASc"/>
    <property type="match status" value="1"/>
</dbReference>
<dbReference type="InterPro" id="IPR001875">
    <property type="entry name" value="DED_dom"/>
</dbReference>
<evidence type="ECO:0000256" key="10">
    <source>
        <dbReference type="ARBA" id="ARBA00022723"/>
    </source>
</evidence>
<proteinExistence type="inferred from homology"/>